<dbReference type="SMART" id="SM00338">
    <property type="entry name" value="BRLZ"/>
    <property type="match status" value="1"/>
</dbReference>
<keyword evidence="5" id="KW-1185">Reference proteome</keyword>
<evidence type="ECO:0000259" key="3">
    <source>
        <dbReference type="PROSITE" id="PS50217"/>
    </source>
</evidence>
<proteinExistence type="predicted"/>
<dbReference type="Pfam" id="PF07716">
    <property type="entry name" value="bZIP_2"/>
    <property type="match status" value="1"/>
</dbReference>
<sequence length="359" mass="38343">MNNEQLLAAITNSAAAVAAANIPPMMVTSEAGQQEQPTNGAQAPVEMWMQELQNVLFSPTAATPLFDSFTSPNMPAGAYNDLMDTPLFSDMDDFMLPTDSASEQLFPTSQQQPMRNLGQAASAAVAMLGTGAANSSLFPELNESAAASDTNHAARRVSASGCSLSVPWGNGAAADADADNAEPATFAGTTVRAQSDGSVTVTTKRGTTTITASQAAELLANNKRRRPTTSASGLPRPGPPLGAGGVRLVASTAPSPATPMVDTMPGMDPAALKRMKNTDAARRSRLRKVLKMESLERQVREVMTDNSELRTRLAVLENEKSTWIAKENEMREQIRALERRLDDAHRLLRDNVSRRDDDE</sequence>
<dbReference type="Proteomes" id="UP000271241">
    <property type="component" value="Unassembled WGS sequence"/>
</dbReference>
<evidence type="ECO:0000313" key="5">
    <source>
        <dbReference type="Proteomes" id="UP000271241"/>
    </source>
</evidence>
<dbReference type="PROSITE" id="PS50217">
    <property type="entry name" value="BZIP"/>
    <property type="match status" value="1"/>
</dbReference>
<protein>
    <recommendedName>
        <fullName evidence="3">BZIP domain-containing protein</fullName>
    </recommendedName>
</protein>
<dbReference type="InterPro" id="IPR046347">
    <property type="entry name" value="bZIP_sf"/>
</dbReference>
<dbReference type="CDD" id="cd12193">
    <property type="entry name" value="bZIP_GCN4"/>
    <property type="match status" value="1"/>
</dbReference>
<feature type="coiled-coil region" evidence="1">
    <location>
        <begin position="292"/>
        <end position="347"/>
    </location>
</feature>
<dbReference type="STRING" id="78915.A0A4P9XWZ8"/>
<keyword evidence="1" id="KW-0175">Coiled coil</keyword>
<dbReference type="EMBL" id="KZ992434">
    <property type="protein sequence ID" value="RKP10866.1"/>
    <property type="molecule type" value="Genomic_DNA"/>
</dbReference>
<feature type="domain" description="BZIP" evidence="3">
    <location>
        <begin position="273"/>
        <end position="319"/>
    </location>
</feature>
<reference evidence="5" key="1">
    <citation type="journal article" date="2018" name="Nat. Microbiol.">
        <title>Leveraging single-cell genomics to expand the fungal tree of life.</title>
        <authorList>
            <person name="Ahrendt S.R."/>
            <person name="Quandt C.A."/>
            <person name="Ciobanu D."/>
            <person name="Clum A."/>
            <person name="Salamov A."/>
            <person name="Andreopoulos B."/>
            <person name="Cheng J.F."/>
            <person name="Woyke T."/>
            <person name="Pelin A."/>
            <person name="Henrissat B."/>
            <person name="Reynolds N.K."/>
            <person name="Benny G.L."/>
            <person name="Smith M.E."/>
            <person name="James T.Y."/>
            <person name="Grigoriev I.V."/>
        </authorList>
    </citation>
    <scope>NUCLEOTIDE SEQUENCE [LARGE SCALE GENOMIC DNA]</scope>
    <source>
        <strain evidence="5">RSA 1356</strain>
    </source>
</reference>
<dbReference type="Gene3D" id="3.30.160.60">
    <property type="entry name" value="Classic Zinc Finger"/>
    <property type="match status" value="1"/>
</dbReference>
<evidence type="ECO:0000313" key="4">
    <source>
        <dbReference type="EMBL" id="RKP10866.1"/>
    </source>
</evidence>
<dbReference type="InterPro" id="IPR004827">
    <property type="entry name" value="bZIP"/>
</dbReference>
<organism evidence="4 5">
    <name type="scientific">Thamnocephalis sphaerospora</name>
    <dbReference type="NCBI Taxonomy" id="78915"/>
    <lineage>
        <taxon>Eukaryota</taxon>
        <taxon>Fungi</taxon>
        <taxon>Fungi incertae sedis</taxon>
        <taxon>Zoopagomycota</taxon>
        <taxon>Zoopagomycotina</taxon>
        <taxon>Zoopagomycetes</taxon>
        <taxon>Zoopagales</taxon>
        <taxon>Sigmoideomycetaceae</taxon>
        <taxon>Thamnocephalis</taxon>
    </lineage>
</organism>
<dbReference type="PROSITE" id="PS00036">
    <property type="entry name" value="BZIP_BASIC"/>
    <property type="match status" value="1"/>
</dbReference>
<evidence type="ECO:0000256" key="1">
    <source>
        <dbReference type="SAM" id="Coils"/>
    </source>
</evidence>
<accession>A0A4P9XWZ8</accession>
<name>A0A4P9XWZ8_9FUNG</name>
<gene>
    <name evidence="4" type="ORF">THASP1DRAFT_27351</name>
</gene>
<feature type="region of interest" description="Disordered" evidence="2">
    <location>
        <begin position="220"/>
        <end position="245"/>
    </location>
</feature>
<dbReference type="SUPFAM" id="SSF57959">
    <property type="entry name" value="Leucine zipper domain"/>
    <property type="match status" value="1"/>
</dbReference>
<dbReference type="GO" id="GO:0003700">
    <property type="term" value="F:DNA-binding transcription factor activity"/>
    <property type="evidence" value="ECO:0007669"/>
    <property type="project" value="InterPro"/>
</dbReference>
<evidence type="ECO:0000256" key="2">
    <source>
        <dbReference type="SAM" id="MobiDB-lite"/>
    </source>
</evidence>
<dbReference type="OrthoDB" id="2257100at2759"/>
<dbReference type="AlphaFoldDB" id="A0A4P9XWZ8"/>